<dbReference type="KEGG" id="lsj:LSJ_3050"/>
<accession>A0A089QFY8</accession>
<evidence type="ECO:0000313" key="3">
    <source>
        <dbReference type="Proteomes" id="UP000029488"/>
    </source>
</evidence>
<dbReference type="AlphaFoldDB" id="A0A089QFY8"/>
<feature type="transmembrane region" description="Helical" evidence="1">
    <location>
        <begin position="39"/>
        <end position="63"/>
    </location>
</feature>
<geneLocation type="plasmid" evidence="2 3">
    <name>pMP1046B</name>
</geneLocation>
<proteinExistence type="predicted"/>
<dbReference type="EMBL" id="CP007648">
    <property type="protein sequence ID" value="AIR11670.1"/>
    <property type="molecule type" value="Genomic_DNA"/>
</dbReference>
<keyword evidence="1" id="KW-0472">Membrane</keyword>
<keyword evidence="1" id="KW-1133">Transmembrane helix</keyword>
<evidence type="ECO:0000256" key="1">
    <source>
        <dbReference type="SAM" id="Phobius"/>
    </source>
</evidence>
<protein>
    <submittedName>
        <fullName evidence="2">Putative transmembane protein</fullName>
    </submittedName>
</protein>
<keyword evidence="2" id="KW-0614">Plasmid</keyword>
<reference evidence="2 3" key="1">
    <citation type="journal article" date="2014" name="BMC Genomics">
        <title>Unusual genome complexity in Lactobacillus salivarius JCM1046.</title>
        <authorList>
            <person name="Raftis E.J."/>
            <person name="Forde B.M."/>
            <person name="Claesson M.J."/>
            <person name="O'Toole P.W."/>
        </authorList>
    </citation>
    <scope>NUCLEOTIDE SEQUENCE [LARGE SCALE GENOMIC DNA]</scope>
    <source>
        <strain evidence="2 3">JCM1046</strain>
        <plasmid evidence="2 3">pMP1046B</plasmid>
    </source>
</reference>
<sequence length="102" mass="11559">MVVVDWFSSLLEAVDNKLLFLKGGGKRMNNTEREKRNRLIGVFLTIIGFIVGNIYVALFAMYWGTSRVASGLLLINGFFVFVPSFFCFVAGLVTMIILLDWR</sequence>
<dbReference type="Proteomes" id="UP000029488">
    <property type="component" value="Plasmid pMP1046B"/>
</dbReference>
<feature type="transmembrane region" description="Helical" evidence="1">
    <location>
        <begin position="75"/>
        <end position="99"/>
    </location>
</feature>
<evidence type="ECO:0000313" key="2">
    <source>
        <dbReference type="EMBL" id="AIR11670.1"/>
    </source>
</evidence>
<organism evidence="2 3">
    <name type="scientific">Ligilactobacillus salivarius</name>
    <dbReference type="NCBI Taxonomy" id="1624"/>
    <lineage>
        <taxon>Bacteria</taxon>
        <taxon>Bacillati</taxon>
        <taxon>Bacillota</taxon>
        <taxon>Bacilli</taxon>
        <taxon>Lactobacillales</taxon>
        <taxon>Lactobacillaceae</taxon>
        <taxon>Ligilactobacillus</taxon>
    </lineage>
</organism>
<gene>
    <name evidence="2" type="ORF">LSJ_3050</name>
</gene>
<name>A0A089QFY8_9LACO</name>
<keyword evidence="1" id="KW-0812">Transmembrane</keyword>